<dbReference type="GO" id="GO:0003700">
    <property type="term" value="F:DNA-binding transcription factor activity"/>
    <property type="evidence" value="ECO:0007669"/>
    <property type="project" value="InterPro"/>
</dbReference>
<dbReference type="InterPro" id="IPR036388">
    <property type="entry name" value="WH-like_DNA-bd_sf"/>
</dbReference>
<evidence type="ECO:0000256" key="2">
    <source>
        <dbReference type="ARBA" id="ARBA00023015"/>
    </source>
</evidence>
<keyword evidence="4" id="KW-0804">Transcription</keyword>
<dbReference type="InterPro" id="IPR005119">
    <property type="entry name" value="LysR_subst-bd"/>
</dbReference>
<dbReference type="GO" id="GO:0032993">
    <property type="term" value="C:protein-DNA complex"/>
    <property type="evidence" value="ECO:0007669"/>
    <property type="project" value="TreeGrafter"/>
</dbReference>
<dbReference type="CDD" id="cd00090">
    <property type="entry name" value="HTH_ARSR"/>
    <property type="match status" value="1"/>
</dbReference>
<dbReference type="SUPFAM" id="SSF46785">
    <property type="entry name" value="Winged helix' DNA-binding domain"/>
    <property type="match status" value="1"/>
</dbReference>
<dbReference type="GO" id="GO:0003677">
    <property type="term" value="F:DNA binding"/>
    <property type="evidence" value="ECO:0007669"/>
    <property type="project" value="UniProtKB-KW"/>
</dbReference>
<evidence type="ECO:0000256" key="3">
    <source>
        <dbReference type="ARBA" id="ARBA00023125"/>
    </source>
</evidence>
<evidence type="ECO:0000313" key="7">
    <source>
        <dbReference type="Proteomes" id="UP000182841"/>
    </source>
</evidence>
<dbReference type="Gene3D" id="3.40.190.290">
    <property type="match status" value="1"/>
</dbReference>
<keyword evidence="7" id="KW-1185">Reference proteome</keyword>
<dbReference type="PANTHER" id="PTHR30346:SF29">
    <property type="entry name" value="LYSR SUBSTRATE-BINDING"/>
    <property type="match status" value="1"/>
</dbReference>
<reference evidence="7" key="1">
    <citation type="submission" date="2016-10" db="EMBL/GenBank/DDBJ databases">
        <authorList>
            <person name="Varghese N."/>
            <person name="Submissions S."/>
        </authorList>
    </citation>
    <scope>NUCLEOTIDE SEQUENCE [LARGE SCALE GENOMIC DNA]</scope>
    <source>
        <strain evidence="7">CGMCC 4.6825</strain>
    </source>
</reference>
<dbReference type="RefSeq" id="WP_074999481.1">
    <property type="nucleotide sequence ID" value="NZ_FOGO01000003.1"/>
</dbReference>
<comment type="similarity">
    <text evidence="1">Belongs to the LysR transcriptional regulatory family.</text>
</comment>
<dbReference type="Pfam" id="PF03466">
    <property type="entry name" value="LysR_substrate"/>
    <property type="match status" value="1"/>
</dbReference>
<dbReference type="SUPFAM" id="SSF53850">
    <property type="entry name" value="Periplasmic binding protein-like II"/>
    <property type="match status" value="1"/>
</dbReference>
<dbReference type="Proteomes" id="UP000182841">
    <property type="component" value="Unassembled WGS sequence"/>
</dbReference>
<protein>
    <submittedName>
        <fullName evidence="6">DNA-binding transcriptional regulator, LysR family</fullName>
    </submittedName>
</protein>
<sequence>MLSARRLEILHAVLAAGSVNAAARNLNYSPATISQHLTALARETGLVLFEKEGRGIVPTDAALHLAEQAQSVLADFSRLERTVADLRAGQGEHLALACCASAAEELIPEVVRAVRELRPNITTEVSLNEPVDGRGRRRPDLDIRTEPVDGAEIRLEGYRRHELLTEELLAVLPAAHPLAGARSVALGELRTEPWIDHDIYDSPTGQIILGACTAAGFAPRYVARLDNHHAALSLVRAGIGITVLPRLAVPDPPGTLVAVPLTPAVRRRIVLHARLHPRREGLVTAAAARLRSAAGHWAARHGEEAPGDGGD</sequence>
<organism evidence="6 7">
    <name type="scientific">Streptomyces qinglanensis</name>
    <dbReference type="NCBI Taxonomy" id="943816"/>
    <lineage>
        <taxon>Bacteria</taxon>
        <taxon>Bacillati</taxon>
        <taxon>Actinomycetota</taxon>
        <taxon>Actinomycetes</taxon>
        <taxon>Kitasatosporales</taxon>
        <taxon>Streptomycetaceae</taxon>
        <taxon>Streptomyces</taxon>
    </lineage>
</organism>
<accession>A0A1H9QZB2</accession>
<feature type="domain" description="HTH lysR-type" evidence="5">
    <location>
        <begin position="2"/>
        <end position="59"/>
    </location>
</feature>
<dbReference type="EMBL" id="FOGO01000003">
    <property type="protein sequence ID" value="SER65792.1"/>
    <property type="molecule type" value="Genomic_DNA"/>
</dbReference>
<dbReference type="InterPro" id="IPR036390">
    <property type="entry name" value="WH_DNA-bd_sf"/>
</dbReference>
<dbReference type="AlphaFoldDB" id="A0A1H9QZB2"/>
<dbReference type="OrthoDB" id="4131546at2"/>
<dbReference type="InterPro" id="IPR000847">
    <property type="entry name" value="LysR_HTH_N"/>
</dbReference>
<proteinExistence type="inferred from homology"/>
<keyword evidence="3 6" id="KW-0238">DNA-binding</keyword>
<dbReference type="InterPro" id="IPR011991">
    <property type="entry name" value="ArsR-like_HTH"/>
</dbReference>
<evidence type="ECO:0000313" key="6">
    <source>
        <dbReference type="EMBL" id="SER65792.1"/>
    </source>
</evidence>
<dbReference type="Gene3D" id="1.10.10.10">
    <property type="entry name" value="Winged helix-like DNA-binding domain superfamily/Winged helix DNA-binding domain"/>
    <property type="match status" value="1"/>
</dbReference>
<evidence type="ECO:0000256" key="1">
    <source>
        <dbReference type="ARBA" id="ARBA00009437"/>
    </source>
</evidence>
<evidence type="ECO:0000259" key="5">
    <source>
        <dbReference type="PROSITE" id="PS50931"/>
    </source>
</evidence>
<evidence type="ECO:0000256" key="4">
    <source>
        <dbReference type="ARBA" id="ARBA00023163"/>
    </source>
</evidence>
<dbReference type="Pfam" id="PF00126">
    <property type="entry name" value="HTH_1"/>
    <property type="match status" value="1"/>
</dbReference>
<keyword evidence="2" id="KW-0805">Transcription regulation</keyword>
<dbReference type="PANTHER" id="PTHR30346">
    <property type="entry name" value="TRANSCRIPTIONAL DUAL REGULATOR HCAR-RELATED"/>
    <property type="match status" value="1"/>
</dbReference>
<dbReference type="PROSITE" id="PS50931">
    <property type="entry name" value="HTH_LYSR"/>
    <property type="match status" value="1"/>
</dbReference>
<name>A0A1H9QZB2_9ACTN</name>
<gene>
    <name evidence="6" type="ORF">SAMN05421870_103214</name>
</gene>